<proteinExistence type="predicted"/>
<feature type="transmembrane region" description="Helical" evidence="1">
    <location>
        <begin position="221"/>
        <end position="241"/>
    </location>
</feature>
<dbReference type="OrthoDB" id="2535105at2759"/>
<sequence length="358" mass="40023">MIKSVESITLSSYPSKIIFMSIPGMPTFGDEWFLLSSTFGAGLVGSWMGVCLYGLTTTQIYIYFLHYPKDSPWLKSLVAFLWAVNTAHSICICHLCYHYMIVALLSLDFSLLYRNVWSLSMAILLRSVVSITVMLYYVSIVFRLNSGRVRWWLTAVLGHNVVVRMLLSPDLTGIFGFVHSTILPSMIVQVVADGFIAASLTRKIINNLIIYTLAIHPNEMWYIGVEFAIVGFYTNSLMTMLNTRRSSSEIIETTPPSSLQFQMSFPSRRTRSGVCATNKASDVEIISLGATRTASSDDENHRGVGVMSVVFNNMITKPKSGQDGNKLSLKRERKEDSHMFMSAMITLATLHSLLQGSQ</sequence>
<feature type="transmembrane region" description="Helical" evidence="1">
    <location>
        <begin position="173"/>
        <end position="200"/>
    </location>
</feature>
<accession>F8PBB9</accession>
<dbReference type="Proteomes" id="UP000008064">
    <property type="component" value="Unassembled WGS sequence"/>
</dbReference>
<keyword evidence="1" id="KW-0812">Transmembrane</keyword>
<dbReference type="PANTHER" id="PTHR40465">
    <property type="entry name" value="CHROMOSOME 1, WHOLE GENOME SHOTGUN SEQUENCE"/>
    <property type="match status" value="1"/>
</dbReference>
<keyword evidence="1" id="KW-0472">Membrane</keyword>
<dbReference type="EMBL" id="GL945443">
    <property type="protein sequence ID" value="EGO19559.1"/>
    <property type="molecule type" value="Genomic_DNA"/>
</dbReference>
<feature type="transmembrane region" description="Helical" evidence="1">
    <location>
        <begin position="117"/>
        <end position="137"/>
    </location>
</feature>
<dbReference type="KEGG" id="sla:SERLADRAFT_418368"/>
<dbReference type="AlphaFoldDB" id="F8PBB9"/>
<reference evidence="2" key="1">
    <citation type="submission" date="2011-04" db="EMBL/GenBank/DDBJ databases">
        <title>Evolution of plant cell wall degrading machinery underlies the functional diversity of forest fungi.</title>
        <authorList>
            <consortium name="US DOE Joint Genome Institute (JGI-PGF)"/>
            <person name="Eastwood D.C."/>
            <person name="Floudas D."/>
            <person name="Binder M."/>
            <person name="Majcherczyk A."/>
            <person name="Schneider P."/>
            <person name="Aerts A."/>
            <person name="Asiegbu F.O."/>
            <person name="Baker S.E."/>
            <person name="Barry K."/>
            <person name="Bendiksby M."/>
            <person name="Blumentritt M."/>
            <person name="Coutinho P.M."/>
            <person name="Cullen D."/>
            <person name="Cullen D."/>
            <person name="Gathman A."/>
            <person name="Goodell B."/>
            <person name="Henrissat B."/>
            <person name="Ihrmark K."/>
            <person name="Kauserud H."/>
            <person name="Kohler A."/>
            <person name="LaButti K."/>
            <person name="Lapidus A."/>
            <person name="Lavin J.L."/>
            <person name="Lee Y.-H."/>
            <person name="Lindquist E."/>
            <person name="Lilly W."/>
            <person name="Lucas S."/>
            <person name="Morin E."/>
            <person name="Murat C."/>
            <person name="Oguiza J.A."/>
            <person name="Park J."/>
            <person name="Pisabarro A.G."/>
            <person name="Riley R."/>
            <person name="Rosling A."/>
            <person name="Salamov A."/>
            <person name="Schmidt O."/>
            <person name="Schmutz J."/>
            <person name="Skrede I."/>
            <person name="Stenlid J."/>
            <person name="Wiebenga A."/>
            <person name="Xie X."/>
            <person name="Kues U."/>
            <person name="Hibbett D.S."/>
            <person name="Hoffmeister D."/>
            <person name="Hogberg N."/>
            <person name="Martin F."/>
            <person name="Grigoriev I.V."/>
            <person name="Watkinson S.C."/>
        </authorList>
    </citation>
    <scope>NUCLEOTIDE SEQUENCE</scope>
    <source>
        <strain evidence="2">S7.9</strain>
    </source>
</reference>
<organism>
    <name type="scientific">Serpula lacrymans var. lacrymans (strain S7.9)</name>
    <name type="common">Dry rot fungus</name>
    <dbReference type="NCBI Taxonomy" id="578457"/>
    <lineage>
        <taxon>Eukaryota</taxon>
        <taxon>Fungi</taxon>
        <taxon>Dikarya</taxon>
        <taxon>Basidiomycota</taxon>
        <taxon>Agaricomycotina</taxon>
        <taxon>Agaricomycetes</taxon>
        <taxon>Agaricomycetidae</taxon>
        <taxon>Boletales</taxon>
        <taxon>Coniophorineae</taxon>
        <taxon>Serpulaceae</taxon>
        <taxon>Serpula</taxon>
    </lineage>
</organism>
<dbReference type="RefSeq" id="XP_007323692.1">
    <property type="nucleotide sequence ID" value="XM_007323630.1"/>
</dbReference>
<dbReference type="GeneID" id="18813689"/>
<evidence type="ECO:0000313" key="2">
    <source>
        <dbReference type="EMBL" id="EGO19559.1"/>
    </source>
</evidence>
<gene>
    <name evidence="2" type="ORF">SERLADRAFT_418368</name>
</gene>
<keyword evidence="1" id="KW-1133">Transmembrane helix</keyword>
<dbReference type="HOGENOM" id="CLU_774249_0_0_1"/>
<protein>
    <submittedName>
        <fullName evidence="2">Uncharacterized protein</fullName>
    </submittedName>
</protein>
<evidence type="ECO:0000256" key="1">
    <source>
        <dbReference type="SAM" id="Phobius"/>
    </source>
</evidence>
<feature type="transmembrane region" description="Helical" evidence="1">
    <location>
        <begin position="77"/>
        <end position="105"/>
    </location>
</feature>
<dbReference type="PANTHER" id="PTHR40465:SF1">
    <property type="entry name" value="DUF6534 DOMAIN-CONTAINING PROTEIN"/>
    <property type="match status" value="1"/>
</dbReference>
<feature type="transmembrane region" description="Helical" evidence="1">
    <location>
        <begin position="32"/>
        <end position="56"/>
    </location>
</feature>
<name>F8PBB9_SERL9</name>
<feature type="transmembrane region" description="Helical" evidence="1">
    <location>
        <begin position="149"/>
        <end position="167"/>
    </location>
</feature>